<evidence type="ECO:0000313" key="2">
    <source>
        <dbReference type="EMBL" id="AUD04072.1"/>
    </source>
</evidence>
<proteinExistence type="predicted"/>
<dbReference type="Proteomes" id="UP000232883">
    <property type="component" value="Chromosome"/>
</dbReference>
<organism evidence="2 3">
    <name type="scientific">Spirosoma pollinicola</name>
    <dbReference type="NCBI Taxonomy" id="2057025"/>
    <lineage>
        <taxon>Bacteria</taxon>
        <taxon>Pseudomonadati</taxon>
        <taxon>Bacteroidota</taxon>
        <taxon>Cytophagia</taxon>
        <taxon>Cytophagales</taxon>
        <taxon>Cytophagaceae</taxon>
        <taxon>Spirosoma</taxon>
    </lineage>
</organism>
<name>A0A2K8Z2G6_9BACT</name>
<evidence type="ECO:0000256" key="1">
    <source>
        <dbReference type="SAM" id="Phobius"/>
    </source>
</evidence>
<keyword evidence="1" id="KW-0812">Transmembrane</keyword>
<evidence type="ECO:0000313" key="3">
    <source>
        <dbReference type="Proteomes" id="UP000232883"/>
    </source>
</evidence>
<dbReference type="KEGG" id="spir:CWM47_20910"/>
<feature type="transmembrane region" description="Helical" evidence="1">
    <location>
        <begin position="12"/>
        <end position="30"/>
    </location>
</feature>
<keyword evidence="3" id="KW-1185">Reference proteome</keyword>
<dbReference type="OrthoDB" id="1349101at2"/>
<dbReference type="RefSeq" id="WP_100990138.1">
    <property type="nucleotide sequence ID" value="NZ_CP025096.1"/>
</dbReference>
<keyword evidence="1" id="KW-0472">Membrane</keyword>
<sequence>MENLVSKVKKLQMAVVALISLNLFFLVTSYKPKESKHEKFEEISVDRINIVDKKGVTKMVIASQDMLRKDSKDPGVSEGFTYSGMLFRNEEGEECGGLIFNGKKTKTGQSADAGLTLDQYNQDQNVVIEHNETVDRAESSIKDGLTVIQRPDYTKRRDEYKKYEEIDKLMQTTAQKDSLRTYYATQGVTSRRRLFVGIEHGVKSQKSYNEAGLFIRNKAGANAIKLYVDDNNIPHFEVYDLSGKKKVYELDLKEKK</sequence>
<dbReference type="AlphaFoldDB" id="A0A2K8Z2G6"/>
<protein>
    <submittedName>
        <fullName evidence="2">Uncharacterized protein</fullName>
    </submittedName>
</protein>
<gene>
    <name evidence="2" type="ORF">CWM47_20910</name>
</gene>
<accession>A0A2K8Z2G6</accession>
<keyword evidence="1" id="KW-1133">Transmembrane helix</keyword>
<dbReference type="EMBL" id="CP025096">
    <property type="protein sequence ID" value="AUD04072.1"/>
    <property type="molecule type" value="Genomic_DNA"/>
</dbReference>
<reference evidence="2 3" key="1">
    <citation type="submission" date="2017-11" db="EMBL/GenBank/DDBJ databases">
        <title>Taxonomic description and genome sequences of Spirosoma HA7 sp. nov., isolated from pollen microhabitat of Corylus avellana.</title>
        <authorList>
            <person name="Ambika Manirajan B."/>
            <person name="Suarez C."/>
            <person name="Ratering S."/>
            <person name="Geissler-Plaum R."/>
            <person name="Cardinale M."/>
            <person name="Sylvia S."/>
        </authorList>
    </citation>
    <scope>NUCLEOTIDE SEQUENCE [LARGE SCALE GENOMIC DNA]</scope>
    <source>
        <strain evidence="2 3">HA7</strain>
    </source>
</reference>